<keyword evidence="2 9" id="KW-0597">Phosphoprotein</keyword>
<dbReference type="OrthoDB" id="8110916at2759"/>
<evidence type="ECO:0000313" key="12">
    <source>
        <dbReference type="Proteomes" id="UP000053890"/>
    </source>
</evidence>
<keyword evidence="12" id="KW-1185">Reference proteome</keyword>
<name>A0A194S311_RHOGW</name>
<dbReference type="GO" id="GO:0110051">
    <property type="term" value="P:metabolite repair"/>
    <property type="evidence" value="ECO:0007669"/>
    <property type="project" value="TreeGrafter"/>
</dbReference>
<comment type="cofactor">
    <cofactor evidence="9">
        <name>Mg(2+)</name>
        <dbReference type="ChEBI" id="CHEBI:18420"/>
    </cofactor>
</comment>
<dbReference type="GO" id="GO:0005737">
    <property type="term" value="C:cytoplasm"/>
    <property type="evidence" value="ECO:0007669"/>
    <property type="project" value="UniProtKB-SubCell"/>
</dbReference>
<evidence type="ECO:0000256" key="6">
    <source>
        <dbReference type="ARBA" id="ARBA00023027"/>
    </source>
</evidence>
<dbReference type="Gene3D" id="3.40.1190.20">
    <property type="match status" value="1"/>
</dbReference>
<dbReference type="GeneID" id="28979392"/>
<evidence type="ECO:0000256" key="8">
    <source>
        <dbReference type="ARBA" id="ARBA00047472"/>
    </source>
</evidence>
<evidence type="ECO:0000259" key="10">
    <source>
        <dbReference type="PROSITE" id="PS51383"/>
    </source>
</evidence>
<dbReference type="OMA" id="WRAAYHN"/>
<protein>
    <recommendedName>
        <fullName evidence="9">ATP-dependent (S)-NAD(P)H-hydrate dehydratase</fullName>
        <ecNumber evidence="9">4.2.1.93</ecNumber>
    </recommendedName>
    <alternativeName>
        <fullName evidence="9">ATP-dependent NAD(P)HX dehydratase</fullName>
    </alternativeName>
</protein>
<keyword evidence="4 9" id="KW-0067">ATP-binding</keyword>
<evidence type="ECO:0000256" key="5">
    <source>
        <dbReference type="ARBA" id="ARBA00022857"/>
    </source>
</evidence>
<evidence type="ECO:0000256" key="2">
    <source>
        <dbReference type="ARBA" id="ARBA00022553"/>
    </source>
</evidence>
<feature type="binding site" evidence="9">
    <location>
        <position position="111"/>
    </location>
    <ligand>
        <name>(6S)-NADPHX</name>
        <dbReference type="ChEBI" id="CHEBI:64076"/>
    </ligand>
</feature>
<dbReference type="InterPro" id="IPR000631">
    <property type="entry name" value="CARKD"/>
</dbReference>
<comment type="similarity">
    <text evidence="9">Belongs to the NnrD/CARKD family.</text>
</comment>
<feature type="binding site" evidence="9">
    <location>
        <begin position="164"/>
        <end position="170"/>
    </location>
    <ligand>
        <name>(6S)-NADPHX</name>
        <dbReference type="ChEBI" id="CHEBI:64076"/>
    </ligand>
</feature>
<dbReference type="SUPFAM" id="SSF53613">
    <property type="entry name" value="Ribokinase-like"/>
    <property type="match status" value="1"/>
</dbReference>
<dbReference type="HAMAP" id="MF_01965">
    <property type="entry name" value="NADHX_dehydratase"/>
    <property type="match status" value="1"/>
</dbReference>
<dbReference type="PROSITE" id="PS51383">
    <property type="entry name" value="YJEF_C_3"/>
    <property type="match status" value="1"/>
</dbReference>
<reference evidence="11 12" key="1">
    <citation type="journal article" date="2015" name="Front. Microbiol.">
        <title>Genome sequence of the plant growth promoting endophytic yeast Rhodotorula graminis WP1.</title>
        <authorList>
            <person name="Firrincieli A."/>
            <person name="Otillar R."/>
            <person name="Salamov A."/>
            <person name="Schmutz J."/>
            <person name="Khan Z."/>
            <person name="Redman R.S."/>
            <person name="Fleck N.D."/>
            <person name="Lindquist E."/>
            <person name="Grigoriev I.V."/>
            <person name="Doty S.L."/>
        </authorList>
    </citation>
    <scope>NUCLEOTIDE SEQUENCE [LARGE SCALE GENOMIC DNA]</scope>
    <source>
        <strain evidence="11 12">WP1</strain>
    </source>
</reference>
<keyword evidence="3 9" id="KW-0547">Nucleotide-binding</keyword>
<dbReference type="Proteomes" id="UP000053890">
    <property type="component" value="Unassembled WGS sequence"/>
</dbReference>
<keyword evidence="6 9" id="KW-0520">NAD</keyword>
<dbReference type="EMBL" id="KQ474078">
    <property type="protein sequence ID" value="KPV75123.1"/>
    <property type="molecule type" value="Genomic_DNA"/>
</dbReference>
<dbReference type="GO" id="GO:0046496">
    <property type="term" value="P:nicotinamide nucleotide metabolic process"/>
    <property type="evidence" value="ECO:0007669"/>
    <property type="project" value="UniProtKB-UniRule"/>
</dbReference>
<dbReference type="PANTHER" id="PTHR12592">
    <property type="entry name" value="ATP-DEPENDENT (S)-NAD(P)H-HYDRATE DEHYDRATASE FAMILY MEMBER"/>
    <property type="match status" value="1"/>
</dbReference>
<accession>A0A194S311</accession>
<feature type="binding site" evidence="9">
    <location>
        <begin position="221"/>
        <end position="230"/>
    </location>
    <ligand>
        <name>ATP</name>
        <dbReference type="ChEBI" id="CHEBI:30616"/>
    </ligand>
</feature>
<dbReference type="EC" id="4.2.1.93" evidence="9"/>
<evidence type="ECO:0000256" key="7">
    <source>
        <dbReference type="ARBA" id="ARBA00023239"/>
    </source>
</evidence>
<comment type="catalytic activity">
    <reaction evidence="9">
        <text>(6S)-NADHX + ATP = ADP + phosphate + NADH + H(+)</text>
        <dbReference type="Rhea" id="RHEA:19017"/>
        <dbReference type="ChEBI" id="CHEBI:15378"/>
        <dbReference type="ChEBI" id="CHEBI:30616"/>
        <dbReference type="ChEBI" id="CHEBI:43474"/>
        <dbReference type="ChEBI" id="CHEBI:57945"/>
        <dbReference type="ChEBI" id="CHEBI:64074"/>
        <dbReference type="ChEBI" id="CHEBI:456216"/>
        <dbReference type="EC" id="4.2.1.93"/>
    </reaction>
</comment>
<dbReference type="Pfam" id="PF01256">
    <property type="entry name" value="Carb_kinase"/>
    <property type="match status" value="1"/>
</dbReference>
<dbReference type="STRING" id="578459.A0A194S311"/>
<feature type="binding site" evidence="9">
    <location>
        <position position="231"/>
    </location>
    <ligand>
        <name>(6S)-NADPHX</name>
        <dbReference type="ChEBI" id="CHEBI:64076"/>
    </ligand>
</feature>
<evidence type="ECO:0000313" key="11">
    <source>
        <dbReference type="EMBL" id="KPV75123.1"/>
    </source>
</evidence>
<dbReference type="NCBIfam" id="TIGR00196">
    <property type="entry name" value="yjeF_cterm"/>
    <property type="match status" value="1"/>
</dbReference>
<proteinExistence type="inferred from homology"/>
<evidence type="ECO:0000256" key="4">
    <source>
        <dbReference type="ARBA" id="ARBA00022840"/>
    </source>
</evidence>
<keyword evidence="7 9" id="KW-0456">Lyase</keyword>
<dbReference type="InterPro" id="IPR029056">
    <property type="entry name" value="Ribokinase-like"/>
</dbReference>
<comment type="subcellular location">
    <subcellularLocation>
        <location evidence="9">Cytoplasm</location>
    </subcellularLocation>
</comment>
<organism evidence="11 12">
    <name type="scientific">Rhodotorula graminis (strain WP1)</name>
    <dbReference type="NCBI Taxonomy" id="578459"/>
    <lineage>
        <taxon>Eukaryota</taxon>
        <taxon>Fungi</taxon>
        <taxon>Dikarya</taxon>
        <taxon>Basidiomycota</taxon>
        <taxon>Pucciniomycotina</taxon>
        <taxon>Microbotryomycetes</taxon>
        <taxon>Sporidiobolales</taxon>
        <taxon>Sporidiobolaceae</taxon>
        <taxon>Rhodotorula</taxon>
    </lineage>
</organism>
<evidence type="ECO:0000256" key="1">
    <source>
        <dbReference type="ARBA" id="ARBA00022490"/>
    </source>
</evidence>
<comment type="function">
    <text evidence="9">Catalyzes the dehydration of the S-form of NAD(P)HX at the expense of ATP, which is converted to ADP. Together with NAD(P)HX epimerase, which catalyzes the epimerization of the S- and R-forms, the enzyme allows the repair of both epimers of NAD(P)HX, a damaged form of NAD(P)H that is a result of enzymatic or heat-dependent hydration.</text>
</comment>
<dbReference type="RefSeq" id="XP_018271172.1">
    <property type="nucleotide sequence ID" value="XM_018418945.1"/>
</dbReference>
<comment type="catalytic activity">
    <reaction evidence="8 9">
        <text>(6S)-NADPHX + ATP = ADP + phosphate + NADPH + H(+)</text>
        <dbReference type="Rhea" id="RHEA:32231"/>
        <dbReference type="ChEBI" id="CHEBI:15378"/>
        <dbReference type="ChEBI" id="CHEBI:30616"/>
        <dbReference type="ChEBI" id="CHEBI:43474"/>
        <dbReference type="ChEBI" id="CHEBI:57783"/>
        <dbReference type="ChEBI" id="CHEBI:64076"/>
        <dbReference type="ChEBI" id="CHEBI:456216"/>
        <dbReference type="EC" id="4.2.1.93"/>
    </reaction>
</comment>
<feature type="domain" description="YjeF C-terminal" evidence="10">
    <location>
        <begin position="7"/>
        <end position="307"/>
    </location>
</feature>
<evidence type="ECO:0000256" key="9">
    <source>
        <dbReference type="HAMAP-Rule" id="MF_03157"/>
    </source>
</evidence>
<dbReference type="GO" id="GO:0047453">
    <property type="term" value="F:ATP-dependent NAD(P)H-hydrate dehydratase activity"/>
    <property type="evidence" value="ECO:0007669"/>
    <property type="project" value="UniProtKB-UniRule"/>
</dbReference>
<dbReference type="FunFam" id="3.40.1190.20:FF:000023">
    <property type="entry name" value="ATP-dependent (S)-NAD(P)H-hydrate dehydratase"/>
    <property type="match status" value="1"/>
</dbReference>
<sequence>MADHAKNIARCKRLIPPLSPELHKGQAGRVGVVGGSKDYSGAPYFASMTTLRIGADLAHVICEPAAGSIIKTYSPDLIVHTDLNDKLSEEEITEVFKGILPRLHTLVIGPGLGRDKHMQLAARIAIKLARENDLYLVLDADALFLVQSDPSVVKGYKRAVLTPNVVEFQRLAEACHIDPSLDPSELAGALARALDGPTLVQKGRADRITNGHETLVSEVTGSSRRCGGQGDVLSGAVGTFLAWGKNYEERDAKNDADPIKPHEITLLAAYAASSLTRTASRLTFAKHKRAMQTGEMLGFVGEAFEDVFGADATADEGASTTGVVDKLVTAIKGSL</sequence>
<evidence type="ECO:0000256" key="3">
    <source>
        <dbReference type="ARBA" id="ARBA00022741"/>
    </source>
</evidence>
<dbReference type="GO" id="GO:0005524">
    <property type="term" value="F:ATP binding"/>
    <property type="evidence" value="ECO:0007669"/>
    <property type="project" value="UniProtKB-KW"/>
</dbReference>
<dbReference type="PANTHER" id="PTHR12592:SF0">
    <property type="entry name" value="ATP-DEPENDENT (S)-NAD(P)H-HYDRATE DEHYDRATASE"/>
    <property type="match status" value="1"/>
</dbReference>
<keyword evidence="5" id="KW-0521">NADP</keyword>
<gene>
    <name evidence="11" type="ORF">RHOBADRAFT_66340</name>
</gene>
<dbReference type="InterPro" id="IPR017953">
    <property type="entry name" value="Carbohydrate_kinase_pred_CS"/>
</dbReference>
<dbReference type="CDD" id="cd01171">
    <property type="entry name" value="YXKO-related"/>
    <property type="match status" value="1"/>
</dbReference>
<feature type="binding site" evidence="9">
    <location>
        <begin position="202"/>
        <end position="206"/>
    </location>
    <ligand>
        <name>ATP</name>
        <dbReference type="ChEBI" id="CHEBI:30616"/>
    </ligand>
</feature>
<keyword evidence="1 9" id="KW-0963">Cytoplasm</keyword>
<dbReference type="AlphaFoldDB" id="A0A194S311"/>
<dbReference type="PROSITE" id="PS01050">
    <property type="entry name" value="YJEF_C_2"/>
    <property type="match status" value="1"/>
</dbReference>